<comment type="catalytic activity">
    <reaction evidence="3">
        <text>2,5-dioxopentanoate + NAD(+) + H2O = 2-oxoglutarate + NADH + 2 H(+)</text>
        <dbReference type="Rhea" id="RHEA:47152"/>
        <dbReference type="ChEBI" id="CHEBI:15377"/>
        <dbReference type="ChEBI" id="CHEBI:15378"/>
        <dbReference type="ChEBI" id="CHEBI:16810"/>
        <dbReference type="ChEBI" id="CHEBI:57540"/>
        <dbReference type="ChEBI" id="CHEBI:57945"/>
        <dbReference type="ChEBI" id="CHEBI:58136"/>
    </reaction>
</comment>
<dbReference type="Proteomes" id="UP000237647">
    <property type="component" value="Unassembled WGS sequence"/>
</dbReference>
<name>A0A2T0V547_9GAMM</name>
<dbReference type="AlphaFoldDB" id="A0A2T0V547"/>
<dbReference type="GO" id="GO:0047533">
    <property type="term" value="F:2,5-dioxovalerate dehydrogenase (NADP+) activity"/>
    <property type="evidence" value="ECO:0007669"/>
    <property type="project" value="UniProtKB-EC"/>
</dbReference>
<evidence type="ECO:0000256" key="4">
    <source>
        <dbReference type="ARBA" id="ARBA00051918"/>
    </source>
</evidence>
<dbReference type="OrthoDB" id="9770537at2"/>
<accession>A0A2T0V547</accession>
<gene>
    <name evidence="7" type="ORF">B0H98_103233</name>
</gene>
<dbReference type="InterPro" id="IPR044151">
    <property type="entry name" value="ALDH_KGSADH"/>
</dbReference>
<dbReference type="InterPro" id="IPR050740">
    <property type="entry name" value="Aldehyde_DH_Superfamily"/>
</dbReference>
<sequence>MALEGKLLIGQQAVTGTRKDIQATNPATGESLEPVYVGGDRSHVEQACTLAWDAFDTYRETSLDARATFLETIADEIEAIGSELIERAMAESGLPQARLEGERGRTCGQLRLFASVVRAGEWLDVRIDPAMPERQPLPRADLRQRHIALGPVAVFGASNFPLAFSVAGGDTASALAAGCPVVVKGHSAHPGTSELVGRAIQKAVKACNLPEGVFSLLFGAGNEIGQALVTDPRIQAVGFTGSRSGGTALMRSAQDRPQPIPVYAEMSSINPVFLLPEALKANSQALGEAFVGSLNMGAGQFCTSPGLVIAVKGADLESFTQAAQKAVEASGAQTMLTPGIHSAYEKGVSALSGEANVREIARGQTGSGEYQCQTGLFATSASDFLASKVLQEEVFGASSLIIECQDMAEVKKVAEQLEGQLTATVHMNDADVETAKALVPTLERKAGRILANGWPTGVEVCHAMVHGGPYPSTSDSRTTSVGTAAIKRFLRPVCYQSLPEALLPEALKEANPLKVSRLVDGKREL</sequence>
<dbReference type="CDD" id="cd07129">
    <property type="entry name" value="ALDH_KGSADH"/>
    <property type="match status" value="1"/>
</dbReference>
<keyword evidence="2" id="KW-0560">Oxidoreductase</keyword>
<protein>
    <recommendedName>
        <fullName evidence="5">2,5-dioxovalerate dehydrogenase</fullName>
        <ecNumber evidence="5">1.2.1.26</ecNumber>
    </recommendedName>
</protein>
<dbReference type="Pfam" id="PF00171">
    <property type="entry name" value="Aldedh"/>
    <property type="match status" value="1"/>
</dbReference>
<feature type="domain" description="Aldehyde dehydrogenase" evidence="6">
    <location>
        <begin position="17"/>
        <end position="474"/>
    </location>
</feature>
<reference evidence="7 8" key="1">
    <citation type="submission" date="2018-03" db="EMBL/GenBank/DDBJ databases">
        <title>Genomic Encyclopedia of Type Strains, Phase III (KMG-III): the genomes of soil and plant-associated and newly described type strains.</title>
        <authorList>
            <person name="Whitman W."/>
        </authorList>
    </citation>
    <scope>NUCLEOTIDE SEQUENCE [LARGE SCALE GENOMIC DNA]</scope>
    <source>
        <strain evidence="7 8">CGMCC 1.12152</strain>
    </source>
</reference>
<dbReference type="PANTHER" id="PTHR43353">
    <property type="entry name" value="SUCCINATE-SEMIALDEHYDE DEHYDROGENASE, MITOCHONDRIAL"/>
    <property type="match status" value="1"/>
</dbReference>
<dbReference type="EMBL" id="PVTK01000003">
    <property type="protein sequence ID" value="PRY65290.1"/>
    <property type="molecule type" value="Genomic_DNA"/>
</dbReference>
<dbReference type="InterPro" id="IPR016161">
    <property type="entry name" value="Ald_DH/histidinol_DH"/>
</dbReference>
<dbReference type="InterPro" id="IPR016162">
    <property type="entry name" value="Ald_DH_N"/>
</dbReference>
<dbReference type="PANTHER" id="PTHR43353:SF3">
    <property type="entry name" value="ALDEHYDE DEHYDROGENASE-RELATED"/>
    <property type="match status" value="1"/>
</dbReference>
<dbReference type="EC" id="1.2.1.26" evidence="5"/>
<evidence type="ECO:0000313" key="8">
    <source>
        <dbReference type="Proteomes" id="UP000237647"/>
    </source>
</evidence>
<evidence type="ECO:0000313" key="7">
    <source>
        <dbReference type="EMBL" id="PRY65290.1"/>
    </source>
</evidence>
<comment type="caution">
    <text evidence="7">The sequence shown here is derived from an EMBL/GenBank/DDBJ whole genome shotgun (WGS) entry which is preliminary data.</text>
</comment>
<dbReference type="RefSeq" id="WP_106374463.1">
    <property type="nucleotide sequence ID" value="NZ_PVTK01000003.1"/>
</dbReference>
<dbReference type="InterPro" id="IPR016163">
    <property type="entry name" value="Ald_DH_C"/>
</dbReference>
<evidence type="ECO:0000259" key="6">
    <source>
        <dbReference type="Pfam" id="PF00171"/>
    </source>
</evidence>
<comment type="catalytic activity">
    <reaction evidence="4">
        <text>2,5-dioxopentanoate + NADP(+) + H2O = 2-oxoglutarate + NADPH + 2 H(+)</text>
        <dbReference type="Rhea" id="RHEA:11296"/>
        <dbReference type="ChEBI" id="CHEBI:15377"/>
        <dbReference type="ChEBI" id="CHEBI:15378"/>
        <dbReference type="ChEBI" id="CHEBI:16810"/>
        <dbReference type="ChEBI" id="CHEBI:57783"/>
        <dbReference type="ChEBI" id="CHEBI:58136"/>
        <dbReference type="ChEBI" id="CHEBI:58349"/>
        <dbReference type="EC" id="1.2.1.26"/>
    </reaction>
</comment>
<organism evidence="7 8">
    <name type="scientific">Vreelandella songnenensis</name>
    <dbReference type="NCBI Taxonomy" id="1176243"/>
    <lineage>
        <taxon>Bacteria</taxon>
        <taxon>Pseudomonadati</taxon>
        <taxon>Pseudomonadota</taxon>
        <taxon>Gammaproteobacteria</taxon>
        <taxon>Oceanospirillales</taxon>
        <taxon>Halomonadaceae</taxon>
        <taxon>Vreelandella</taxon>
    </lineage>
</organism>
<dbReference type="SUPFAM" id="SSF53720">
    <property type="entry name" value="ALDH-like"/>
    <property type="match status" value="1"/>
</dbReference>
<proteinExistence type="inferred from homology"/>
<keyword evidence="8" id="KW-1185">Reference proteome</keyword>
<dbReference type="InterPro" id="IPR015590">
    <property type="entry name" value="Aldehyde_DH_dom"/>
</dbReference>
<evidence type="ECO:0000256" key="3">
    <source>
        <dbReference type="ARBA" id="ARBA00050769"/>
    </source>
</evidence>
<evidence type="ECO:0000256" key="2">
    <source>
        <dbReference type="ARBA" id="ARBA00023002"/>
    </source>
</evidence>
<evidence type="ECO:0000256" key="1">
    <source>
        <dbReference type="ARBA" id="ARBA00009986"/>
    </source>
</evidence>
<dbReference type="FunFam" id="3.40.605.10:FF:000037">
    <property type="entry name" value="NADP-dependent fatty aldehyde dehydrogenase"/>
    <property type="match status" value="1"/>
</dbReference>
<comment type="similarity">
    <text evidence="1">Belongs to the aldehyde dehydrogenase family.</text>
</comment>
<evidence type="ECO:0000256" key="5">
    <source>
        <dbReference type="ARBA" id="ARBA00067023"/>
    </source>
</evidence>
<dbReference type="Gene3D" id="3.40.309.10">
    <property type="entry name" value="Aldehyde Dehydrogenase, Chain A, domain 2"/>
    <property type="match status" value="1"/>
</dbReference>
<dbReference type="Gene3D" id="3.40.605.10">
    <property type="entry name" value="Aldehyde Dehydrogenase, Chain A, domain 1"/>
    <property type="match status" value="1"/>
</dbReference>